<accession>A0ABU6MI35</accession>
<proteinExistence type="predicted"/>
<gene>
    <name evidence="1" type="ORF">P4T90_13650</name>
</gene>
<organism evidence="1 2">
    <name type="scientific">Heyndrickxia acidicola</name>
    <dbReference type="NCBI Taxonomy" id="209389"/>
    <lineage>
        <taxon>Bacteria</taxon>
        <taxon>Bacillati</taxon>
        <taxon>Bacillota</taxon>
        <taxon>Bacilli</taxon>
        <taxon>Bacillales</taxon>
        <taxon>Bacillaceae</taxon>
        <taxon>Heyndrickxia</taxon>
    </lineage>
</organism>
<protein>
    <recommendedName>
        <fullName evidence="3">Maturase K</fullName>
    </recommendedName>
</protein>
<evidence type="ECO:0000313" key="1">
    <source>
        <dbReference type="EMBL" id="MED1204099.1"/>
    </source>
</evidence>
<comment type="caution">
    <text evidence="1">The sequence shown here is derived from an EMBL/GenBank/DDBJ whole genome shotgun (WGS) entry which is preliminary data.</text>
</comment>
<dbReference type="Proteomes" id="UP001341444">
    <property type="component" value="Unassembled WGS sequence"/>
</dbReference>
<reference evidence="1 2" key="1">
    <citation type="submission" date="2023-03" db="EMBL/GenBank/DDBJ databases">
        <title>Bacillus Genome Sequencing.</title>
        <authorList>
            <person name="Dunlap C."/>
        </authorList>
    </citation>
    <scope>NUCLEOTIDE SEQUENCE [LARGE SCALE GENOMIC DNA]</scope>
    <source>
        <strain evidence="1 2">B-23453</strain>
    </source>
</reference>
<sequence>MSVEEERLGLTDFVQNNQFELNSYLDYLFHCKDSFVERLNNADSDNKLPNN</sequence>
<dbReference type="EMBL" id="JARMAB010000020">
    <property type="protein sequence ID" value="MED1204099.1"/>
    <property type="molecule type" value="Genomic_DNA"/>
</dbReference>
<dbReference type="RefSeq" id="WP_157090605.1">
    <property type="nucleotide sequence ID" value="NZ_JARMAB010000020.1"/>
</dbReference>
<keyword evidence="2" id="KW-1185">Reference proteome</keyword>
<name>A0ABU6MI35_9BACI</name>
<evidence type="ECO:0000313" key="2">
    <source>
        <dbReference type="Proteomes" id="UP001341444"/>
    </source>
</evidence>
<evidence type="ECO:0008006" key="3">
    <source>
        <dbReference type="Google" id="ProtNLM"/>
    </source>
</evidence>